<reference evidence="3 4" key="1">
    <citation type="submission" date="2019-09" db="EMBL/GenBank/DDBJ databases">
        <title>Bird 10,000 Genomes (B10K) Project - Family phase.</title>
        <authorList>
            <person name="Zhang G."/>
        </authorList>
    </citation>
    <scope>NUCLEOTIDE SEQUENCE [LARGE SCALE GENOMIC DNA]</scope>
    <source>
        <strain evidence="3">B10K-DU-007-02</strain>
        <tissue evidence="3">Mixed tissue sample</tissue>
    </source>
</reference>
<evidence type="ECO:0000313" key="3">
    <source>
        <dbReference type="EMBL" id="NXK43830.1"/>
    </source>
</evidence>
<keyword evidence="1" id="KW-0732">Signal</keyword>
<gene>
    <name evidence="3" type="primary">Prf1</name>
    <name evidence="3" type="ORF">PIPCHL_R15276</name>
</gene>
<dbReference type="InterPro" id="IPR000008">
    <property type="entry name" value="C2_dom"/>
</dbReference>
<dbReference type="PROSITE" id="PS50004">
    <property type="entry name" value="C2"/>
    <property type="match status" value="1"/>
</dbReference>
<dbReference type="AlphaFoldDB" id="A0A7L0JI73"/>
<dbReference type="GO" id="GO:0016020">
    <property type="term" value="C:membrane"/>
    <property type="evidence" value="ECO:0007669"/>
    <property type="project" value="TreeGrafter"/>
</dbReference>
<dbReference type="PANTHER" id="PTHR46096:SF3">
    <property type="entry name" value="PERFORIN-1"/>
    <property type="match status" value="1"/>
</dbReference>
<dbReference type="SUPFAM" id="SSF49562">
    <property type="entry name" value="C2 domain (Calcium/lipid-binding domain, CaLB)"/>
    <property type="match status" value="1"/>
</dbReference>
<evidence type="ECO:0000256" key="1">
    <source>
        <dbReference type="ARBA" id="ARBA00022729"/>
    </source>
</evidence>
<feature type="non-terminal residue" evidence="3">
    <location>
        <position position="178"/>
    </location>
</feature>
<name>A0A7L0JI73_PIPCL</name>
<organism evidence="3 4">
    <name type="scientific">Piprites chloris</name>
    <name type="common">Wing-barred manakin</name>
    <dbReference type="NCBI Taxonomy" id="114369"/>
    <lineage>
        <taxon>Eukaryota</taxon>
        <taxon>Metazoa</taxon>
        <taxon>Chordata</taxon>
        <taxon>Craniata</taxon>
        <taxon>Vertebrata</taxon>
        <taxon>Euteleostomi</taxon>
        <taxon>Archelosauria</taxon>
        <taxon>Archosauria</taxon>
        <taxon>Dinosauria</taxon>
        <taxon>Saurischia</taxon>
        <taxon>Theropoda</taxon>
        <taxon>Coelurosauria</taxon>
        <taxon>Aves</taxon>
        <taxon>Neognathae</taxon>
        <taxon>Neoaves</taxon>
        <taxon>Telluraves</taxon>
        <taxon>Australaves</taxon>
        <taxon>Passeriformes</taxon>
        <taxon>Pipridae</taxon>
        <taxon>Piprites</taxon>
    </lineage>
</organism>
<comment type="caution">
    <text evidence="3">The sequence shown here is derived from an EMBL/GenBank/DDBJ whole genome shotgun (WGS) entry which is preliminary data.</text>
</comment>
<evidence type="ECO:0000259" key="2">
    <source>
        <dbReference type="PROSITE" id="PS50004"/>
    </source>
</evidence>
<feature type="domain" description="C2" evidence="2">
    <location>
        <begin position="9"/>
        <end position="130"/>
    </location>
</feature>
<dbReference type="EMBL" id="VXAH01001444">
    <property type="protein sequence ID" value="NXK43830.1"/>
    <property type="molecule type" value="Genomic_DNA"/>
</dbReference>
<dbReference type="InterPro" id="IPR052784">
    <property type="entry name" value="Perforin-1_pore-forming"/>
</dbReference>
<dbReference type="PANTHER" id="PTHR46096">
    <property type="entry name" value="PERFORIN-1"/>
    <property type="match status" value="1"/>
</dbReference>
<dbReference type="Proteomes" id="UP000520962">
    <property type="component" value="Unassembled WGS sequence"/>
</dbReference>
<sequence length="178" mass="18550">LPPHPCHCPCSSQPLPLGGSPCCPARRGAAHLTVAVLGGHGWRGDVLSATDAYVWVSFGGRRARTPTAWNQLHPRWGATLDLGEVVLVPGAELALEVWDEDHGWDDDVLGECREPLEAGGGRRERVCYPGGGRLDFAYVASCAPALGGPLCHDYVPMPPGAGGGVTTGSGGVSRWPPG</sequence>
<protein>
    <submittedName>
        <fullName evidence="3">PERF protein</fullName>
    </submittedName>
</protein>
<dbReference type="GO" id="GO:0001913">
    <property type="term" value="P:T cell mediated cytotoxicity"/>
    <property type="evidence" value="ECO:0007669"/>
    <property type="project" value="TreeGrafter"/>
</dbReference>
<dbReference type="GO" id="GO:0001771">
    <property type="term" value="P:immunological synapse formation"/>
    <property type="evidence" value="ECO:0007669"/>
    <property type="project" value="TreeGrafter"/>
</dbReference>
<dbReference type="Pfam" id="PF00168">
    <property type="entry name" value="C2"/>
    <property type="match status" value="1"/>
</dbReference>
<dbReference type="SMART" id="SM00239">
    <property type="entry name" value="C2"/>
    <property type="match status" value="1"/>
</dbReference>
<dbReference type="InterPro" id="IPR035892">
    <property type="entry name" value="C2_domain_sf"/>
</dbReference>
<evidence type="ECO:0000313" key="4">
    <source>
        <dbReference type="Proteomes" id="UP000520962"/>
    </source>
</evidence>
<proteinExistence type="predicted"/>
<dbReference type="GO" id="GO:0051607">
    <property type="term" value="P:defense response to virus"/>
    <property type="evidence" value="ECO:0007669"/>
    <property type="project" value="TreeGrafter"/>
</dbReference>
<keyword evidence="4" id="KW-1185">Reference proteome</keyword>
<accession>A0A7L0JI73</accession>
<dbReference type="Gene3D" id="2.60.40.150">
    <property type="entry name" value="C2 domain"/>
    <property type="match status" value="1"/>
</dbReference>
<dbReference type="GO" id="GO:0022829">
    <property type="term" value="F:wide pore channel activity"/>
    <property type="evidence" value="ECO:0007669"/>
    <property type="project" value="TreeGrafter"/>
</dbReference>
<feature type="non-terminal residue" evidence="3">
    <location>
        <position position="1"/>
    </location>
</feature>